<dbReference type="SUPFAM" id="SSF54909">
    <property type="entry name" value="Dimeric alpha+beta barrel"/>
    <property type="match status" value="1"/>
</dbReference>
<dbReference type="NCBIfam" id="TIGR01412">
    <property type="entry name" value="tat_substr_1"/>
    <property type="match status" value="1"/>
</dbReference>
<dbReference type="InterPro" id="IPR048327">
    <property type="entry name" value="Dyp_perox_N"/>
</dbReference>
<comment type="similarity">
    <text evidence="2">Belongs to the DyP-type peroxidase family. EfeB subfamily.</text>
</comment>
<dbReference type="EC" id="1.11.1.-" evidence="15"/>
<evidence type="ECO:0000256" key="11">
    <source>
        <dbReference type="ARBA" id="ARBA00033775"/>
    </source>
</evidence>
<keyword evidence="7 15" id="KW-0560">Oxidoreductase</keyword>
<feature type="region of interest" description="Disordered" evidence="16">
    <location>
        <begin position="430"/>
        <end position="452"/>
    </location>
</feature>
<dbReference type="PANTHER" id="PTHR30521">
    <property type="entry name" value="DEFERROCHELATASE/PEROXIDASE"/>
    <property type="match status" value="1"/>
</dbReference>
<dbReference type="PANTHER" id="PTHR30521:SF4">
    <property type="entry name" value="DEFERROCHELATASE"/>
    <property type="match status" value="1"/>
</dbReference>
<evidence type="ECO:0000256" key="1">
    <source>
        <dbReference type="ARBA" id="ARBA00004196"/>
    </source>
</evidence>
<keyword evidence="8 13" id="KW-0408">Iron</keyword>
<evidence type="ECO:0000313" key="20">
    <source>
        <dbReference type="Proteomes" id="UP000549457"/>
    </source>
</evidence>
<evidence type="ECO:0000259" key="17">
    <source>
        <dbReference type="Pfam" id="PF04261"/>
    </source>
</evidence>
<keyword evidence="9" id="KW-0456">Lyase</keyword>
<dbReference type="GO" id="GO:0030313">
    <property type="term" value="C:cell envelope"/>
    <property type="evidence" value="ECO:0007669"/>
    <property type="project" value="UniProtKB-SubCell"/>
</dbReference>
<keyword evidence="6 15" id="KW-0732">Signal</keyword>
<feature type="binding site" evidence="14">
    <location>
        <begin position="239"/>
        <end position="241"/>
    </location>
    <ligand>
        <name>protoporphyrin IX</name>
        <dbReference type="ChEBI" id="CHEBI:57306"/>
    </ligand>
</feature>
<keyword evidence="3 15" id="KW-0575">Peroxidase</keyword>
<comment type="catalytic activity">
    <reaction evidence="12">
        <text>heme b + 2 H(+) = protoporphyrin IX + Fe(2+)</text>
        <dbReference type="Rhea" id="RHEA:22584"/>
        <dbReference type="ChEBI" id="CHEBI:15378"/>
        <dbReference type="ChEBI" id="CHEBI:29033"/>
        <dbReference type="ChEBI" id="CHEBI:57306"/>
        <dbReference type="ChEBI" id="CHEBI:60344"/>
        <dbReference type="EC" id="4.98.1.1"/>
    </reaction>
    <physiologicalReaction direction="left-to-right" evidence="12">
        <dbReference type="Rhea" id="RHEA:22585"/>
    </physiologicalReaction>
</comment>
<evidence type="ECO:0000256" key="8">
    <source>
        <dbReference type="ARBA" id="ARBA00023004"/>
    </source>
</evidence>
<evidence type="ECO:0000256" key="15">
    <source>
        <dbReference type="RuleBase" id="RU365017"/>
    </source>
</evidence>
<dbReference type="GO" id="GO:0004601">
    <property type="term" value="F:peroxidase activity"/>
    <property type="evidence" value="ECO:0007669"/>
    <property type="project" value="UniProtKB-KW"/>
</dbReference>
<keyword evidence="20" id="KW-1185">Reference proteome</keyword>
<evidence type="ECO:0000256" key="10">
    <source>
        <dbReference type="ARBA" id="ARBA00033771"/>
    </source>
</evidence>
<keyword evidence="4 13" id="KW-0349">Heme</keyword>
<evidence type="ECO:0000256" key="2">
    <source>
        <dbReference type="ARBA" id="ARBA00005365"/>
    </source>
</evidence>
<dbReference type="Pfam" id="PF04261">
    <property type="entry name" value="Dyp_perox_N"/>
    <property type="match status" value="1"/>
</dbReference>
<dbReference type="PROSITE" id="PS51404">
    <property type="entry name" value="DYP_PEROXIDASE"/>
    <property type="match status" value="1"/>
</dbReference>
<dbReference type="GO" id="GO:0046872">
    <property type="term" value="F:metal ion binding"/>
    <property type="evidence" value="ECO:0007669"/>
    <property type="project" value="UniProtKB-KW"/>
</dbReference>
<dbReference type="RefSeq" id="WP_184150022.1">
    <property type="nucleotide sequence ID" value="NZ_JACHFM010000002.1"/>
</dbReference>
<evidence type="ECO:0000256" key="14">
    <source>
        <dbReference type="PIRSR" id="PIRSR606313-2"/>
    </source>
</evidence>
<evidence type="ECO:0000256" key="13">
    <source>
        <dbReference type="PIRSR" id="PIRSR606313-1"/>
    </source>
</evidence>
<feature type="binding site" evidence="13">
    <location>
        <position position="352"/>
    </location>
    <ligand>
        <name>heme b</name>
        <dbReference type="ChEBI" id="CHEBI:60344"/>
    </ligand>
</feature>
<feature type="binding site" evidence="13">
    <location>
        <position position="334"/>
    </location>
    <ligand>
        <name>heme b</name>
        <dbReference type="ChEBI" id="CHEBI:60344"/>
    </ligand>
</feature>
<feature type="binding site" evidence="13">
    <location>
        <begin position="239"/>
        <end position="241"/>
    </location>
    <ligand>
        <name>heme b</name>
        <dbReference type="ChEBI" id="CHEBI:60344"/>
    </ligand>
</feature>
<gene>
    <name evidence="19" type="ORF">HNP73_002653</name>
</gene>
<evidence type="ECO:0000256" key="16">
    <source>
        <dbReference type="SAM" id="MobiDB-lite"/>
    </source>
</evidence>
<evidence type="ECO:0000256" key="9">
    <source>
        <dbReference type="ARBA" id="ARBA00023239"/>
    </source>
</evidence>
<evidence type="ECO:0000256" key="12">
    <source>
        <dbReference type="ARBA" id="ARBA00048856"/>
    </source>
</evidence>
<dbReference type="EMBL" id="JACHFM010000002">
    <property type="protein sequence ID" value="MBB5222717.1"/>
    <property type="molecule type" value="Genomic_DNA"/>
</dbReference>
<dbReference type="GO" id="GO:0033212">
    <property type="term" value="P:iron import into cell"/>
    <property type="evidence" value="ECO:0007669"/>
    <property type="project" value="InterPro"/>
</dbReference>
<accession>A0A840SL85</accession>
<evidence type="ECO:0000259" key="18">
    <source>
        <dbReference type="Pfam" id="PF20628"/>
    </source>
</evidence>
<organism evidence="19 20">
    <name type="scientific">Amaricoccus macauensis</name>
    <dbReference type="NCBI Taxonomy" id="57001"/>
    <lineage>
        <taxon>Bacteria</taxon>
        <taxon>Pseudomonadati</taxon>
        <taxon>Pseudomonadota</taxon>
        <taxon>Alphaproteobacteria</taxon>
        <taxon>Rhodobacterales</taxon>
        <taxon>Paracoccaceae</taxon>
        <taxon>Amaricoccus</taxon>
    </lineage>
</organism>
<comment type="subcellular location">
    <subcellularLocation>
        <location evidence="1">Cell envelope</location>
    </subcellularLocation>
</comment>
<reference evidence="19 20" key="1">
    <citation type="submission" date="2020-08" db="EMBL/GenBank/DDBJ databases">
        <title>Genomic Encyclopedia of Type Strains, Phase IV (KMG-IV): sequencing the most valuable type-strain genomes for metagenomic binning, comparative biology and taxonomic classification.</title>
        <authorList>
            <person name="Goeker M."/>
        </authorList>
    </citation>
    <scope>NUCLEOTIDE SEQUENCE [LARGE SCALE GENOMIC DNA]</scope>
    <source>
        <strain evidence="19 20">DSM 101730</strain>
    </source>
</reference>
<name>A0A840SL85_9RHOB</name>
<protein>
    <recommendedName>
        <fullName evidence="10 15">Deferrochelatase</fullName>
        <ecNumber evidence="15">1.11.1.-</ecNumber>
    </recommendedName>
    <alternativeName>
        <fullName evidence="11 15">Peroxidase EfeB</fullName>
    </alternativeName>
</protein>
<dbReference type="AlphaFoldDB" id="A0A840SL85"/>
<feature type="binding site" evidence="13">
    <location>
        <begin position="339"/>
        <end position="341"/>
    </location>
    <ligand>
        <name>heme b</name>
        <dbReference type="ChEBI" id="CHEBI:60344"/>
    </ligand>
</feature>
<evidence type="ECO:0000256" key="5">
    <source>
        <dbReference type="ARBA" id="ARBA00022723"/>
    </source>
</evidence>
<dbReference type="PROSITE" id="PS51318">
    <property type="entry name" value="TAT"/>
    <property type="match status" value="1"/>
</dbReference>
<dbReference type="GO" id="GO:0004325">
    <property type="term" value="F:ferrochelatase activity"/>
    <property type="evidence" value="ECO:0007669"/>
    <property type="project" value="UniProtKB-EC"/>
</dbReference>
<evidence type="ECO:0000256" key="3">
    <source>
        <dbReference type="ARBA" id="ARBA00022559"/>
    </source>
</evidence>
<evidence type="ECO:0000256" key="4">
    <source>
        <dbReference type="ARBA" id="ARBA00022617"/>
    </source>
</evidence>
<feature type="region of interest" description="Disordered" evidence="16">
    <location>
        <begin position="49"/>
        <end position="68"/>
    </location>
</feature>
<dbReference type="InterPro" id="IPR006314">
    <property type="entry name" value="Dyp_peroxidase"/>
</dbReference>
<dbReference type="Pfam" id="PF20628">
    <property type="entry name" value="Dyp_perox_C"/>
    <property type="match status" value="1"/>
</dbReference>
<feature type="domain" description="Dyp-type peroxidase N-terminal" evidence="17">
    <location>
        <begin position="64"/>
        <end position="214"/>
    </location>
</feature>
<sequence length="452" mass="48389">MAETPLSTTRRGLLAGAAALAAAPGLALAATEQTTSAGQRHVTDAPIADTTNSRDMVSPHGAHQAGIVTPRPANGIVAAFHVLANDAADLEALFRRLTERIVFLTHGGPVPDADPKLPPPDSGILGPVVPPDALTITVGLGSSLFEDRPWLAALKPRVLQRMVKFHNDALIADLCHGDLMLQFCANTQDTCVHALRDVVKNLPGQMVLKWAQAGNVPVLPQRPGAAPESARNLLGFRDGSANPDSADEELMRRLVWVGPESDEPDWATGGSYAAVRIIRNLVERWDRTPLGEQERIMGRMKMSGAPLDQPDATEAQVPDFATDPDGTRTPLDAHIRLANPRTPATEANLILRRPFNYVNGVLKNGQLDQGLLFIAWQADLDRGFITVQKRLDKEPLEEYIRPVGGGYFFALPGFADGDYVGSTLIAAISPTSQTTSSQPVSSDPAPDPGTKP</sequence>
<proteinExistence type="inferred from homology"/>
<evidence type="ECO:0000256" key="6">
    <source>
        <dbReference type="ARBA" id="ARBA00022729"/>
    </source>
</evidence>
<feature type="chain" id="PRO_5033106859" description="Deferrochelatase" evidence="15">
    <location>
        <begin position="30"/>
        <end position="452"/>
    </location>
</feature>
<dbReference type="InterPro" id="IPR011008">
    <property type="entry name" value="Dimeric_a/b-barrel"/>
</dbReference>
<dbReference type="InterPro" id="IPR048328">
    <property type="entry name" value="Dyp_perox_C"/>
</dbReference>
<evidence type="ECO:0000313" key="19">
    <source>
        <dbReference type="EMBL" id="MBB5222717.1"/>
    </source>
</evidence>
<dbReference type="GO" id="GO:0005829">
    <property type="term" value="C:cytosol"/>
    <property type="evidence" value="ECO:0007669"/>
    <property type="project" value="TreeGrafter"/>
</dbReference>
<comment type="function">
    <text evidence="15">Involved in the recovery of exogenous heme iron. Extracts iron from heme while preserving the protoporphyrin ring intact.</text>
</comment>
<feature type="binding site" evidence="14">
    <location>
        <position position="299"/>
    </location>
    <ligand>
        <name>protoporphyrin IX</name>
        <dbReference type="ChEBI" id="CHEBI:57306"/>
    </ligand>
</feature>
<dbReference type="InterPro" id="IPR006311">
    <property type="entry name" value="TAT_signal"/>
</dbReference>
<comment type="cofactor">
    <cofactor evidence="13 15">
        <name>heme b</name>
        <dbReference type="ChEBI" id="CHEBI:60344"/>
    </cofactor>
    <text evidence="13 15">Binds 1 heme b (iron(II)-protoporphyrin IX) group non-covalently per subunit.</text>
</comment>
<comment type="caution">
    <text evidence="19">The sequence shown here is derived from an EMBL/GenBank/DDBJ whole genome shotgun (WGS) entry which is preliminary data.</text>
</comment>
<feature type="domain" description="Dyp-type peroxidase C-terminal" evidence="18">
    <location>
        <begin position="230"/>
        <end position="413"/>
    </location>
</feature>
<dbReference type="Proteomes" id="UP000549457">
    <property type="component" value="Unassembled WGS sequence"/>
</dbReference>
<dbReference type="InterPro" id="IPR006313">
    <property type="entry name" value="EfeB/EfeN"/>
</dbReference>
<evidence type="ECO:0000256" key="7">
    <source>
        <dbReference type="ARBA" id="ARBA00023002"/>
    </source>
</evidence>
<feature type="compositionally biased region" description="Low complexity" evidence="16">
    <location>
        <begin position="430"/>
        <end position="442"/>
    </location>
</feature>
<dbReference type="GO" id="GO:0020037">
    <property type="term" value="F:heme binding"/>
    <property type="evidence" value="ECO:0007669"/>
    <property type="project" value="InterPro"/>
</dbReference>
<dbReference type="NCBIfam" id="TIGR01413">
    <property type="entry name" value="Dyp_perox_fam"/>
    <property type="match status" value="1"/>
</dbReference>
<keyword evidence="5 13" id="KW-0479">Metal-binding</keyword>
<feature type="signal peptide" evidence="15">
    <location>
        <begin position="1"/>
        <end position="29"/>
    </location>
</feature>